<dbReference type="OrthoDB" id="9812600at2"/>
<dbReference type="RefSeq" id="WP_014773031.1">
    <property type="nucleotide sequence ID" value="NC_018010.1"/>
</dbReference>
<dbReference type="InterPro" id="IPR052514">
    <property type="entry name" value="SAM-dependent_MTase"/>
</dbReference>
<feature type="domain" description="Methyltransferase FkbM" evidence="2">
    <location>
        <begin position="113"/>
        <end position="266"/>
    </location>
</feature>
<dbReference type="InterPro" id="IPR029063">
    <property type="entry name" value="SAM-dependent_MTases_sf"/>
</dbReference>
<name>I3Z757_BELBD</name>
<dbReference type="PANTHER" id="PTHR34203">
    <property type="entry name" value="METHYLTRANSFERASE, FKBM FAMILY PROTEIN"/>
    <property type="match status" value="1"/>
</dbReference>
<dbReference type="Gene3D" id="3.40.50.150">
    <property type="entry name" value="Vaccinia Virus protein VP39"/>
    <property type="match status" value="1"/>
</dbReference>
<dbReference type="NCBIfam" id="TIGR01444">
    <property type="entry name" value="fkbM_fam"/>
    <property type="match status" value="1"/>
</dbReference>
<dbReference type="GO" id="GO:0008168">
    <property type="term" value="F:methyltransferase activity"/>
    <property type="evidence" value="ECO:0007669"/>
    <property type="project" value="UniProtKB-KW"/>
</dbReference>
<dbReference type="STRING" id="866536.Belba_2522"/>
<keyword evidence="3" id="KW-0808">Transferase</keyword>
<dbReference type="KEGG" id="bbd:Belba_2522"/>
<organism evidence="3 4">
    <name type="scientific">Belliella baltica (strain DSM 15883 / CIP 108006 / LMG 21964 / BA134)</name>
    <dbReference type="NCBI Taxonomy" id="866536"/>
    <lineage>
        <taxon>Bacteria</taxon>
        <taxon>Pseudomonadati</taxon>
        <taxon>Bacteroidota</taxon>
        <taxon>Cytophagia</taxon>
        <taxon>Cytophagales</taxon>
        <taxon>Cyclobacteriaceae</taxon>
        <taxon>Belliella</taxon>
    </lineage>
</organism>
<evidence type="ECO:0000313" key="4">
    <source>
        <dbReference type="Proteomes" id="UP000006050"/>
    </source>
</evidence>
<dbReference type="PANTHER" id="PTHR34203:SF15">
    <property type="entry name" value="SLL1173 PROTEIN"/>
    <property type="match status" value="1"/>
</dbReference>
<evidence type="ECO:0000259" key="2">
    <source>
        <dbReference type="Pfam" id="PF05050"/>
    </source>
</evidence>
<accession>I3Z757</accession>
<dbReference type="HOGENOM" id="CLU_086956_1_0_10"/>
<dbReference type="EMBL" id="CP003281">
    <property type="protein sequence ID" value="AFL85075.1"/>
    <property type="molecule type" value="Genomic_DNA"/>
</dbReference>
<gene>
    <name evidence="3" type="ordered locus">Belba_2522</name>
</gene>
<evidence type="ECO:0000313" key="3">
    <source>
        <dbReference type="EMBL" id="AFL85075.1"/>
    </source>
</evidence>
<keyword evidence="1" id="KW-0472">Membrane</keyword>
<dbReference type="GO" id="GO:0032259">
    <property type="term" value="P:methylation"/>
    <property type="evidence" value="ECO:0007669"/>
    <property type="project" value="UniProtKB-KW"/>
</dbReference>
<keyword evidence="4" id="KW-1185">Reference proteome</keyword>
<keyword evidence="1" id="KW-0812">Transmembrane</keyword>
<dbReference type="Pfam" id="PF05050">
    <property type="entry name" value="Methyltransf_21"/>
    <property type="match status" value="1"/>
</dbReference>
<reference evidence="4" key="1">
    <citation type="submission" date="2012-06" db="EMBL/GenBank/DDBJ databases">
        <title>The complete genome of Belliella baltica DSM 15883.</title>
        <authorList>
            <person name="Lucas S."/>
            <person name="Copeland A."/>
            <person name="Lapidus A."/>
            <person name="Goodwin L."/>
            <person name="Pitluck S."/>
            <person name="Peters L."/>
            <person name="Mikhailova N."/>
            <person name="Davenport K."/>
            <person name="Kyrpides N."/>
            <person name="Mavromatis K."/>
            <person name="Pagani I."/>
            <person name="Ivanova N."/>
            <person name="Ovchinnikova G."/>
            <person name="Zeytun A."/>
            <person name="Detter J.C."/>
            <person name="Han C."/>
            <person name="Land M."/>
            <person name="Hauser L."/>
            <person name="Markowitz V."/>
            <person name="Cheng J.-F."/>
            <person name="Hugenholtz P."/>
            <person name="Woyke T."/>
            <person name="Wu D."/>
            <person name="Tindall B."/>
            <person name="Pomrenke H."/>
            <person name="Brambilla E."/>
            <person name="Klenk H.-P."/>
            <person name="Eisen J.A."/>
        </authorList>
    </citation>
    <scope>NUCLEOTIDE SEQUENCE [LARGE SCALE GENOMIC DNA]</scope>
    <source>
        <strain evidence="4">DSM 15883 / CIP 108006 / LMG 21964 / BA134</strain>
    </source>
</reference>
<keyword evidence="1" id="KW-1133">Transmembrane helix</keyword>
<dbReference type="Proteomes" id="UP000006050">
    <property type="component" value="Chromosome"/>
</dbReference>
<evidence type="ECO:0000256" key="1">
    <source>
        <dbReference type="SAM" id="Phobius"/>
    </source>
</evidence>
<dbReference type="SUPFAM" id="SSF53335">
    <property type="entry name" value="S-adenosyl-L-methionine-dependent methyltransferases"/>
    <property type="match status" value="1"/>
</dbReference>
<dbReference type="InterPro" id="IPR006342">
    <property type="entry name" value="FkbM_mtfrase"/>
</dbReference>
<keyword evidence="3" id="KW-0489">Methyltransferase</keyword>
<dbReference type="eggNOG" id="COG4123">
    <property type="taxonomic scope" value="Bacteria"/>
</dbReference>
<protein>
    <submittedName>
        <fullName evidence="3">Methyltransferase, FkbM family</fullName>
    </submittedName>
</protein>
<feature type="transmembrane region" description="Helical" evidence="1">
    <location>
        <begin position="12"/>
        <end position="30"/>
    </location>
</feature>
<dbReference type="AlphaFoldDB" id="I3Z757"/>
<proteinExistence type="predicted"/>
<sequence length="278" mass="32287">MSKWFYYFRNAPFLYFFSLLWITILLKINVKVSRPAKITLELLEYLFKNKEKFHIQNDILTIDAKINEQKVQFNLRWMSTDILVFKQIILDRELDPIVKLFTASGITPKVMIDAGANIGLSSMFTRLNFPSVKILCIEPNKENIAMIHKNLGYANYQILQKALWFQKGYLEEQEGDGAWGIHMVEIEEESNGAVESTSLTDVMQQFKLETIDYLKIDIEGAEEQIFYQDPQISQALDKVTCISIEPHSVEFEKFIIQYLRDAGFQVSQSGELVIGFKR</sequence>